<dbReference type="GO" id="GO:0043248">
    <property type="term" value="P:proteasome assembly"/>
    <property type="evidence" value="ECO:0007669"/>
    <property type="project" value="InterPro"/>
</dbReference>
<dbReference type="InterPro" id="IPR032157">
    <property type="entry name" value="PAC4"/>
</dbReference>
<protein>
    <submittedName>
        <fullName evidence="2">Uncharacterized protein</fullName>
    </submittedName>
</protein>
<evidence type="ECO:0000313" key="2">
    <source>
        <dbReference type="EMBL" id="CAD8405566.1"/>
    </source>
</evidence>
<feature type="compositionally biased region" description="Polar residues" evidence="1">
    <location>
        <begin position="1"/>
        <end position="15"/>
    </location>
</feature>
<dbReference type="Pfam" id="PF16093">
    <property type="entry name" value="PAC4"/>
    <property type="match status" value="1"/>
</dbReference>
<dbReference type="EMBL" id="HBEL01003568">
    <property type="protein sequence ID" value="CAD8405566.1"/>
    <property type="molecule type" value="Transcribed_RNA"/>
</dbReference>
<reference evidence="2" key="1">
    <citation type="submission" date="2021-01" db="EMBL/GenBank/DDBJ databases">
        <authorList>
            <person name="Corre E."/>
            <person name="Pelletier E."/>
            <person name="Niang G."/>
            <person name="Scheremetjew M."/>
            <person name="Finn R."/>
            <person name="Kale V."/>
            <person name="Holt S."/>
            <person name="Cochrane G."/>
            <person name="Meng A."/>
            <person name="Brown T."/>
            <person name="Cohen L."/>
        </authorList>
    </citation>
    <scope>NUCLEOTIDE SEQUENCE</scope>
    <source>
        <strain evidence="2">CCAP1064/1</strain>
    </source>
</reference>
<proteinExistence type="predicted"/>
<gene>
    <name evidence="2" type="ORF">PINE0816_LOCUS1681</name>
</gene>
<name>A0A7S0BWD0_9STRA</name>
<feature type="region of interest" description="Disordered" evidence="1">
    <location>
        <begin position="1"/>
        <end position="23"/>
    </location>
</feature>
<dbReference type="AlphaFoldDB" id="A0A7S0BWD0"/>
<sequence>MVSTDTNTSEASQPIDTDDTELNRKKAIPSKGNEFPTNIQIIPLCVPIPSISSNDFELNTMMSASSISPVSSLPTPVLTELSETSTFLPIECIHVVGTITVMKMSCAMIWIGWGERKDDSPSSPSINTRDGTLLPPMGPMCLAMPKVYKGSSPCTQITNSENDDDQMIGWQMASRLSKKTGWPVSVSCSLGGGGGQRDVSCHRSAALAEKKIGKILLNLISESSSTV</sequence>
<evidence type="ECO:0000256" key="1">
    <source>
        <dbReference type="SAM" id="MobiDB-lite"/>
    </source>
</evidence>
<organism evidence="2">
    <name type="scientific">Proboscia inermis</name>
    <dbReference type="NCBI Taxonomy" id="420281"/>
    <lineage>
        <taxon>Eukaryota</taxon>
        <taxon>Sar</taxon>
        <taxon>Stramenopiles</taxon>
        <taxon>Ochrophyta</taxon>
        <taxon>Bacillariophyta</taxon>
        <taxon>Coscinodiscophyceae</taxon>
        <taxon>Rhizosoleniophycidae</taxon>
        <taxon>Rhizosoleniales</taxon>
        <taxon>Rhizosoleniaceae</taxon>
        <taxon>Proboscia</taxon>
    </lineage>
</organism>
<accession>A0A7S0BWD0</accession>